<keyword evidence="2" id="KW-0963">Cytoplasm</keyword>
<sequence length="243" mass="27315">MDKTVKNSVEAADSETVGAVVARDYRAAEVLEKYGIDFCCGGNVPLEAACREKGVDPQAVRRELEQAAERPLDRSQNYDAWELPFLADYIVNTHHAYLRESIPTITAYSQKIAEVHGANHPEVIEIAAIFRKIGGELMLHLQKEEEELFPAVKRLAELRKQGAGSEAQEIDDLKEILADLSHEHDDVGAAVHEIRRLANNYAVPGDVCNTFMVTYQKLKEFEDDLHKHVHLENNILFPKATRS</sequence>
<dbReference type="Proteomes" id="UP000194153">
    <property type="component" value="Unassembled WGS sequence"/>
</dbReference>
<accession>A0ABQ0MEK3</accession>
<keyword evidence="7" id="KW-1185">Reference proteome</keyword>
<evidence type="ECO:0000256" key="1">
    <source>
        <dbReference type="ARBA" id="ARBA00004496"/>
    </source>
</evidence>
<dbReference type="PANTHER" id="PTHR36438:SF1">
    <property type="entry name" value="IRON-SULFUR CLUSTER REPAIR PROTEIN YTFE"/>
    <property type="match status" value="1"/>
</dbReference>
<evidence type="ECO:0000256" key="3">
    <source>
        <dbReference type="ARBA" id="ARBA00022723"/>
    </source>
</evidence>
<dbReference type="RefSeq" id="WP_085811975.1">
    <property type="nucleotide sequence ID" value="NZ_BDQG01000001.1"/>
</dbReference>
<organism evidence="6 7">
    <name type="scientific">Geoanaerobacter pelophilus</name>
    <dbReference type="NCBI Taxonomy" id="60036"/>
    <lineage>
        <taxon>Bacteria</taxon>
        <taxon>Pseudomonadati</taxon>
        <taxon>Thermodesulfobacteriota</taxon>
        <taxon>Desulfuromonadia</taxon>
        <taxon>Geobacterales</taxon>
        <taxon>Geobacteraceae</taxon>
        <taxon>Geoanaerobacter</taxon>
    </lineage>
</organism>
<dbReference type="PANTHER" id="PTHR36438">
    <property type="entry name" value="IRON-SULFUR CLUSTER REPAIR PROTEIN YTFE"/>
    <property type="match status" value="1"/>
</dbReference>
<gene>
    <name evidence="6" type="ORF">GPEL0_01r0473</name>
</gene>
<reference evidence="7" key="1">
    <citation type="submission" date="2017-05" db="EMBL/GenBank/DDBJ databases">
        <title>Draft genome sequence of Geobacter pelophilus, a iron(III)-reducing bacteria.</title>
        <authorList>
            <person name="Aoyagi T."/>
            <person name="Koike H."/>
            <person name="Morita T."/>
            <person name="Sato Y."/>
            <person name="Habe H."/>
            <person name="Hori T."/>
        </authorList>
    </citation>
    <scope>NUCLEOTIDE SEQUENCE [LARGE SCALE GENOMIC DNA]</scope>
    <source>
        <strain evidence="7">Drf2</strain>
    </source>
</reference>
<name>A0ABQ0MEK3_9BACT</name>
<feature type="domain" description="Hemerythrin-like" evidence="5">
    <location>
        <begin position="89"/>
        <end position="240"/>
    </location>
</feature>
<evidence type="ECO:0000313" key="7">
    <source>
        <dbReference type="Proteomes" id="UP000194153"/>
    </source>
</evidence>
<comment type="caution">
    <text evidence="6">The sequence shown here is derived from an EMBL/GenBank/DDBJ whole genome shotgun (WGS) entry which is preliminary data.</text>
</comment>
<evidence type="ECO:0000313" key="6">
    <source>
        <dbReference type="EMBL" id="GAW65535.1"/>
    </source>
</evidence>
<keyword evidence="3" id="KW-0479">Metal-binding</keyword>
<protein>
    <submittedName>
        <fullName evidence="6">Iron-sulfur cluster repair protein ScdA</fullName>
    </submittedName>
</protein>
<evidence type="ECO:0000259" key="5">
    <source>
        <dbReference type="Pfam" id="PF01814"/>
    </source>
</evidence>
<dbReference type="Gene3D" id="1.10.3910.10">
    <property type="entry name" value="SP0561-like"/>
    <property type="match status" value="1"/>
</dbReference>
<proteinExistence type="predicted"/>
<dbReference type="NCBIfam" id="TIGR03652">
    <property type="entry name" value="FeS_repair_RIC"/>
    <property type="match status" value="1"/>
</dbReference>
<evidence type="ECO:0000256" key="4">
    <source>
        <dbReference type="ARBA" id="ARBA00023004"/>
    </source>
</evidence>
<dbReference type="InterPro" id="IPR038062">
    <property type="entry name" value="ScdA-like_N_sf"/>
</dbReference>
<dbReference type="Pfam" id="PF04405">
    <property type="entry name" value="ScdA_N"/>
    <property type="match status" value="1"/>
</dbReference>
<dbReference type="InterPro" id="IPR012312">
    <property type="entry name" value="Hemerythrin-like"/>
</dbReference>
<dbReference type="EMBL" id="BDQG01000001">
    <property type="protein sequence ID" value="GAW65535.1"/>
    <property type="molecule type" value="Genomic_DNA"/>
</dbReference>
<keyword evidence="4" id="KW-0408">Iron</keyword>
<dbReference type="Gene3D" id="1.20.120.520">
    <property type="entry name" value="nmb1532 protein domain like"/>
    <property type="match status" value="1"/>
</dbReference>
<comment type="subcellular location">
    <subcellularLocation>
        <location evidence="1">Cytoplasm</location>
    </subcellularLocation>
</comment>
<dbReference type="Pfam" id="PF01814">
    <property type="entry name" value="Hemerythrin"/>
    <property type="match status" value="1"/>
</dbReference>
<evidence type="ECO:0000256" key="2">
    <source>
        <dbReference type="ARBA" id="ARBA00022490"/>
    </source>
</evidence>
<dbReference type="InterPro" id="IPR019903">
    <property type="entry name" value="RIC_family"/>
</dbReference>